<dbReference type="Proteomes" id="UP000799438">
    <property type="component" value="Unassembled WGS sequence"/>
</dbReference>
<keyword evidence="3" id="KW-1185">Reference proteome</keyword>
<dbReference type="PROSITE" id="PS50280">
    <property type="entry name" value="SET"/>
    <property type="match status" value="1"/>
</dbReference>
<proteinExistence type="predicted"/>
<name>A0A6A6B6A1_9PEZI</name>
<dbReference type="CDD" id="cd20071">
    <property type="entry name" value="SET_SMYD"/>
    <property type="match status" value="1"/>
</dbReference>
<dbReference type="EMBL" id="ML995497">
    <property type="protein sequence ID" value="KAF2138311.1"/>
    <property type="molecule type" value="Genomic_DNA"/>
</dbReference>
<dbReference type="OrthoDB" id="1028014at2759"/>
<dbReference type="PANTHER" id="PTHR12197">
    <property type="entry name" value="HISTONE-LYSINE N-METHYLTRANSFERASE SMYD"/>
    <property type="match status" value="1"/>
</dbReference>
<dbReference type="InterPro" id="IPR046341">
    <property type="entry name" value="SET_dom_sf"/>
</dbReference>
<dbReference type="Gene3D" id="2.170.270.10">
    <property type="entry name" value="SET domain"/>
    <property type="match status" value="1"/>
</dbReference>
<evidence type="ECO:0000313" key="3">
    <source>
        <dbReference type="Proteomes" id="UP000799438"/>
    </source>
</evidence>
<gene>
    <name evidence="2" type="ORF">K452DRAFT_234621</name>
</gene>
<dbReference type="RefSeq" id="XP_033394024.1">
    <property type="nucleotide sequence ID" value="XM_033537374.1"/>
</dbReference>
<evidence type="ECO:0000259" key="1">
    <source>
        <dbReference type="PROSITE" id="PS50280"/>
    </source>
</evidence>
<sequence>MEAPPAPKEAAEAAGGAAAPFGAPTSSLYAVRDTAFAGRGVFATQDIAAGTPLWCSEAPSAHVIFRQYRKEVCGQCFAYDGGNMLKTRDNVVGFVFCSPECREEWRREQGEVGVVAWTEVQKLCKGCPQEPEMVDAYTIAPDPTDIATAWADASTTAATISTARSSPHSVSKAQLKALRNARAHIAAPDTLAFLLSGLLAHYQRPEAWPATLALWPNPTPYRSAAELDEHTSTFLQLRAVLPPVLAVSFTADVCAALASRDSRNSFGIRSLDDGGAEFFGYGTWPSASYFNHSCDPNVEKRREGRKWLFRCARDVKVGDELCITYLSGEERAMAVQGRMELLEKSWGFECACVRCRAGE</sequence>
<feature type="domain" description="SET" evidence="1">
    <location>
        <begin position="26"/>
        <end position="326"/>
    </location>
</feature>
<dbReference type="AlphaFoldDB" id="A0A6A6B6A1"/>
<evidence type="ECO:0000313" key="2">
    <source>
        <dbReference type="EMBL" id="KAF2138311.1"/>
    </source>
</evidence>
<reference evidence="2" key="1">
    <citation type="journal article" date="2020" name="Stud. Mycol.">
        <title>101 Dothideomycetes genomes: a test case for predicting lifestyles and emergence of pathogens.</title>
        <authorList>
            <person name="Haridas S."/>
            <person name="Albert R."/>
            <person name="Binder M."/>
            <person name="Bloem J."/>
            <person name="Labutti K."/>
            <person name="Salamov A."/>
            <person name="Andreopoulos B."/>
            <person name="Baker S."/>
            <person name="Barry K."/>
            <person name="Bills G."/>
            <person name="Bluhm B."/>
            <person name="Cannon C."/>
            <person name="Castanera R."/>
            <person name="Culley D."/>
            <person name="Daum C."/>
            <person name="Ezra D."/>
            <person name="Gonzalez J."/>
            <person name="Henrissat B."/>
            <person name="Kuo A."/>
            <person name="Liang C."/>
            <person name="Lipzen A."/>
            <person name="Lutzoni F."/>
            <person name="Magnuson J."/>
            <person name="Mondo S."/>
            <person name="Nolan M."/>
            <person name="Ohm R."/>
            <person name="Pangilinan J."/>
            <person name="Park H.-J."/>
            <person name="Ramirez L."/>
            <person name="Alfaro M."/>
            <person name="Sun H."/>
            <person name="Tritt A."/>
            <person name="Yoshinaga Y."/>
            <person name="Zwiers L.-H."/>
            <person name="Turgeon B."/>
            <person name="Goodwin S."/>
            <person name="Spatafora J."/>
            <person name="Crous P."/>
            <person name="Grigoriev I."/>
        </authorList>
    </citation>
    <scope>NUCLEOTIDE SEQUENCE</scope>
    <source>
        <strain evidence="2">CBS 121167</strain>
    </source>
</reference>
<dbReference type="GeneID" id="54294870"/>
<dbReference type="InterPro" id="IPR001214">
    <property type="entry name" value="SET_dom"/>
</dbReference>
<dbReference type="InterPro" id="IPR050869">
    <property type="entry name" value="H3K4_H4K5_MeTrfase"/>
</dbReference>
<organism evidence="2 3">
    <name type="scientific">Aplosporella prunicola CBS 121167</name>
    <dbReference type="NCBI Taxonomy" id="1176127"/>
    <lineage>
        <taxon>Eukaryota</taxon>
        <taxon>Fungi</taxon>
        <taxon>Dikarya</taxon>
        <taxon>Ascomycota</taxon>
        <taxon>Pezizomycotina</taxon>
        <taxon>Dothideomycetes</taxon>
        <taxon>Dothideomycetes incertae sedis</taxon>
        <taxon>Botryosphaeriales</taxon>
        <taxon>Aplosporellaceae</taxon>
        <taxon>Aplosporella</taxon>
    </lineage>
</organism>
<accession>A0A6A6B6A1</accession>
<dbReference type="Pfam" id="PF00856">
    <property type="entry name" value="SET"/>
    <property type="match status" value="1"/>
</dbReference>
<protein>
    <recommendedName>
        <fullName evidence="1">SET domain-containing protein</fullName>
    </recommendedName>
</protein>
<dbReference type="PANTHER" id="PTHR12197:SF294">
    <property type="entry name" value="POTENTIAL PROTEIN LYSINE METHYLTRANSFERASE SET6"/>
    <property type="match status" value="1"/>
</dbReference>
<dbReference type="GO" id="GO:0005634">
    <property type="term" value="C:nucleus"/>
    <property type="evidence" value="ECO:0007669"/>
    <property type="project" value="TreeGrafter"/>
</dbReference>
<dbReference type="SUPFAM" id="SSF82199">
    <property type="entry name" value="SET domain"/>
    <property type="match status" value="1"/>
</dbReference>